<sequence>MLHDLCHCAHNQVSGSSSSREEDMMNEMAGDLTQSQQDTLSKFREILAEQGLLRKRDDDYTLLRFLRARGFDIAKAKAMYEAMLDWRKEIGADTIRETFEFPERKAIRDLYPHFHHKTDKLGRPVYIERLGQLHVDELLKITTMDRMLLYHVKEWEVLIDWKFPACSKKAGSHISQSLTILDLKGVTMKHMSKQVRHFIQKITKVDQDYYPEYLGKMFIVNAPTAFKAIWAMIKPWLDKRTQKKIEVHGGHFSAKLLELVDSENLPEFLGGSCNCLGGCENSDAGPWNEARYSSDPLYDEPVKAPV</sequence>
<dbReference type="InterPro" id="IPR036273">
    <property type="entry name" value="CRAL/TRIO_N_dom_sf"/>
</dbReference>
<dbReference type="Proteomes" id="UP000822688">
    <property type="component" value="Chromosome 7"/>
</dbReference>
<dbReference type="AlphaFoldDB" id="A0A8T0H3C0"/>
<dbReference type="SUPFAM" id="SSF46938">
    <property type="entry name" value="CRAL/TRIO N-terminal domain"/>
    <property type="match status" value="1"/>
</dbReference>
<evidence type="ECO:0000256" key="1">
    <source>
        <dbReference type="ARBA" id="ARBA00004202"/>
    </source>
</evidence>
<dbReference type="InterPro" id="IPR001251">
    <property type="entry name" value="CRAL-TRIO_dom"/>
</dbReference>
<keyword evidence="6" id="KW-1185">Reference proteome</keyword>
<dbReference type="PRINTS" id="PR00180">
    <property type="entry name" value="CRETINALDHBP"/>
</dbReference>
<evidence type="ECO:0000313" key="6">
    <source>
        <dbReference type="Proteomes" id="UP000822688"/>
    </source>
</evidence>
<protein>
    <recommendedName>
        <fullName evidence="4">CRAL-TRIO domain-containing protein</fullName>
    </recommendedName>
</protein>
<dbReference type="Gene3D" id="3.40.525.10">
    <property type="entry name" value="CRAL-TRIO lipid binding domain"/>
    <property type="match status" value="1"/>
</dbReference>
<dbReference type="SMART" id="SM00516">
    <property type="entry name" value="SEC14"/>
    <property type="match status" value="1"/>
</dbReference>
<name>A0A8T0H3C0_CERPU</name>
<gene>
    <name evidence="5" type="ORF">KC19_7G073500</name>
</gene>
<dbReference type="Pfam" id="PF00650">
    <property type="entry name" value="CRAL_TRIO"/>
    <property type="match status" value="1"/>
</dbReference>
<dbReference type="Pfam" id="PF03765">
    <property type="entry name" value="CRAL_TRIO_N"/>
    <property type="match status" value="1"/>
</dbReference>
<organism evidence="5 6">
    <name type="scientific">Ceratodon purpureus</name>
    <name type="common">Fire moss</name>
    <name type="synonym">Dicranum purpureum</name>
    <dbReference type="NCBI Taxonomy" id="3225"/>
    <lineage>
        <taxon>Eukaryota</taxon>
        <taxon>Viridiplantae</taxon>
        <taxon>Streptophyta</taxon>
        <taxon>Embryophyta</taxon>
        <taxon>Bryophyta</taxon>
        <taxon>Bryophytina</taxon>
        <taxon>Bryopsida</taxon>
        <taxon>Dicranidae</taxon>
        <taxon>Pseudoditrichales</taxon>
        <taxon>Ditrichaceae</taxon>
        <taxon>Ceratodon</taxon>
    </lineage>
</organism>
<comment type="similarity">
    <text evidence="3">Belongs to the SFH family.</text>
</comment>
<evidence type="ECO:0000313" key="5">
    <source>
        <dbReference type="EMBL" id="KAG0566571.1"/>
    </source>
</evidence>
<dbReference type="InterPro" id="IPR011074">
    <property type="entry name" value="CRAL/TRIO_N_dom"/>
</dbReference>
<dbReference type="GO" id="GO:0005886">
    <property type="term" value="C:plasma membrane"/>
    <property type="evidence" value="ECO:0007669"/>
    <property type="project" value="UniProtKB-SubCell"/>
</dbReference>
<dbReference type="InterPro" id="IPR051026">
    <property type="entry name" value="PI/PC_transfer"/>
</dbReference>
<dbReference type="EMBL" id="CM026428">
    <property type="protein sequence ID" value="KAG0566571.1"/>
    <property type="molecule type" value="Genomic_DNA"/>
</dbReference>
<dbReference type="InterPro" id="IPR036865">
    <property type="entry name" value="CRAL-TRIO_dom_sf"/>
</dbReference>
<dbReference type="PANTHER" id="PTHR45657:SF63">
    <property type="entry name" value="CRAL-TRIO DOMAIN-CONTAINING PROTEIN"/>
    <property type="match status" value="1"/>
</dbReference>
<reference evidence="5" key="1">
    <citation type="submission" date="2020-06" db="EMBL/GenBank/DDBJ databases">
        <title>WGS assembly of Ceratodon purpureus strain R40.</title>
        <authorList>
            <person name="Carey S.B."/>
            <person name="Jenkins J."/>
            <person name="Shu S."/>
            <person name="Lovell J.T."/>
            <person name="Sreedasyam A."/>
            <person name="Maumus F."/>
            <person name="Tiley G.P."/>
            <person name="Fernandez-Pozo N."/>
            <person name="Barry K."/>
            <person name="Chen C."/>
            <person name="Wang M."/>
            <person name="Lipzen A."/>
            <person name="Daum C."/>
            <person name="Saski C.A."/>
            <person name="Payton A.C."/>
            <person name="Mcbreen J.C."/>
            <person name="Conrad R.E."/>
            <person name="Kollar L.M."/>
            <person name="Olsson S."/>
            <person name="Huttunen S."/>
            <person name="Landis J.B."/>
            <person name="Wickett N.J."/>
            <person name="Johnson M.G."/>
            <person name="Rensing S.A."/>
            <person name="Grimwood J."/>
            <person name="Schmutz J."/>
            <person name="Mcdaniel S.F."/>
        </authorList>
    </citation>
    <scope>NUCLEOTIDE SEQUENCE</scope>
    <source>
        <strain evidence="5">R40</strain>
    </source>
</reference>
<dbReference type="CDD" id="cd00170">
    <property type="entry name" value="SEC14"/>
    <property type="match status" value="1"/>
</dbReference>
<dbReference type="Gene3D" id="1.10.8.20">
    <property type="entry name" value="N-terminal domain of phosphatidylinositol transfer protein sec14p"/>
    <property type="match status" value="1"/>
</dbReference>
<dbReference type="GO" id="GO:0000139">
    <property type="term" value="C:Golgi membrane"/>
    <property type="evidence" value="ECO:0007669"/>
    <property type="project" value="UniProtKB-SubCell"/>
</dbReference>
<comment type="caution">
    <text evidence="5">The sequence shown here is derived from an EMBL/GenBank/DDBJ whole genome shotgun (WGS) entry which is preliminary data.</text>
</comment>
<evidence type="ECO:0000259" key="4">
    <source>
        <dbReference type="PROSITE" id="PS50191"/>
    </source>
</evidence>
<evidence type="ECO:0000256" key="3">
    <source>
        <dbReference type="ARBA" id="ARBA00038020"/>
    </source>
</evidence>
<dbReference type="PROSITE" id="PS50191">
    <property type="entry name" value="CRAL_TRIO"/>
    <property type="match status" value="1"/>
</dbReference>
<evidence type="ECO:0000256" key="2">
    <source>
        <dbReference type="ARBA" id="ARBA00004395"/>
    </source>
</evidence>
<comment type="subcellular location">
    <subcellularLocation>
        <location evidence="1">Cell membrane</location>
        <topology evidence="1">Peripheral membrane protein</topology>
    </subcellularLocation>
    <subcellularLocation>
        <location evidence="2">Golgi apparatus membrane</location>
        <topology evidence="2">Peripheral membrane protein</topology>
    </subcellularLocation>
</comment>
<dbReference type="PANTHER" id="PTHR45657">
    <property type="entry name" value="CRAL-TRIO DOMAIN-CONTAINING PROTEIN YKL091C-RELATED"/>
    <property type="match status" value="1"/>
</dbReference>
<feature type="domain" description="CRAL-TRIO" evidence="4">
    <location>
        <begin position="103"/>
        <end position="277"/>
    </location>
</feature>
<dbReference type="SUPFAM" id="SSF52087">
    <property type="entry name" value="CRAL/TRIO domain"/>
    <property type="match status" value="1"/>
</dbReference>
<proteinExistence type="inferred from homology"/>
<dbReference type="SMART" id="SM01100">
    <property type="entry name" value="CRAL_TRIO_N"/>
    <property type="match status" value="1"/>
</dbReference>
<accession>A0A8T0H3C0</accession>
<dbReference type="OrthoDB" id="1434354at2759"/>